<dbReference type="PANTHER" id="PTHR43778:SF2">
    <property type="entry name" value="PYRUVATE CARBOXYLASE, MITOCHONDRIAL"/>
    <property type="match status" value="1"/>
</dbReference>
<keyword evidence="1" id="KW-0092">Biotin</keyword>
<name>A0A4R3I928_9GAMM</name>
<evidence type="ECO:0000259" key="3">
    <source>
        <dbReference type="PROSITE" id="PS50991"/>
    </source>
</evidence>
<dbReference type="GO" id="GO:0006094">
    <property type="term" value="P:gluconeogenesis"/>
    <property type="evidence" value="ECO:0007669"/>
    <property type="project" value="TreeGrafter"/>
</dbReference>
<dbReference type="Gene3D" id="3.20.20.70">
    <property type="entry name" value="Aldolase class I"/>
    <property type="match status" value="1"/>
</dbReference>
<evidence type="ECO:0000313" key="5">
    <source>
        <dbReference type="Proteomes" id="UP000295793"/>
    </source>
</evidence>
<dbReference type="PROSITE" id="PS50991">
    <property type="entry name" value="PYR_CT"/>
    <property type="match status" value="1"/>
</dbReference>
<protein>
    <submittedName>
        <fullName evidence="4">Oxaloacetate decarboxylase alpha subunit</fullName>
    </submittedName>
</protein>
<dbReference type="NCBIfam" id="NF006761">
    <property type="entry name" value="PRK09282.1"/>
    <property type="match status" value="1"/>
</dbReference>
<dbReference type="GO" id="GO:0004736">
    <property type="term" value="F:pyruvate carboxylase activity"/>
    <property type="evidence" value="ECO:0007669"/>
    <property type="project" value="UniProtKB-ARBA"/>
</dbReference>
<dbReference type="AlphaFoldDB" id="A0A4R3I928"/>
<dbReference type="OrthoDB" id="9760256at2"/>
<evidence type="ECO:0000313" key="4">
    <source>
        <dbReference type="EMBL" id="TCS40748.1"/>
    </source>
</evidence>
<evidence type="ECO:0000256" key="1">
    <source>
        <dbReference type="ARBA" id="ARBA00023267"/>
    </source>
</evidence>
<organism evidence="4 5">
    <name type="scientific">Reinekea marinisedimentorum</name>
    <dbReference type="NCBI Taxonomy" id="230495"/>
    <lineage>
        <taxon>Bacteria</taxon>
        <taxon>Pseudomonadati</taxon>
        <taxon>Pseudomonadota</taxon>
        <taxon>Gammaproteobacteria</taxon>
        <taxon>Oceanospirillales</taxon>
        <taxon>Saccharospirillaceae</taxon>
        <taxon>Reinekea</taxon>
    </lineage>
</organism>
<evidence type="ECO:0000259" key="2">
    <source>
        <dbReference type="PROSITE" id="PS50968"/>
    </source>
</evidence>
<sequence>MTTKNPIKITDVVLRDAHQSLFATRLRIDDMLPICEKLDQVGYWSLESWGGATFDACIRFLGEDPWDRIRELKKAMPNTRQQMLLRGQNLLGYRHYADDVVDKFVERAVKNGVDVFRVFDAMNDPRNLQRAMHAVRKQGAHAQGTISFTTSPVHTVEKWMSLAKEIEDMGADSIAIKDMSGILAPYDAYELISQMKASLDIPISFHTHATSGLSSMTQLKAIEAGVDHIDTAISSMSMTYGHSPTEALVAALQGTDRDSGLDLTLLEEIATYFRRIRKKYAKFEGQLRGTDTRILIAQVPGGMLTNMEGQLKEQGAADKFDEVLEEIPRVRKDLGYIPLVTPTSQIVGTQAVLNVLTGERYKSISKETQAILKGEYGAAPSEFNKELQARVLDGGEPVTCRPADLLENEFDKLTEEVGSLAKEKGFKLSDDVADDVLIYALFPQIGLKFLQNRGDASAFEPAPTGEEVKPAAKSGSGVYTVDLNGKSYVAEVNESGDVTVTINGKSYVTSVSEGGEVSAAPVASASGAEISAPLAGNIFKVLVAPGDVVEEGQVVVILEAMKMETEVRATQSGTVSSVAVKEGDSVAVGDCLFTL</sequence>
<dbReference type="InterPro" id="IPR013785">
    <property type="entry name" value="Aldolase_TIM"/>
</dbReference>
<dbReference type="PANTHER" id="PTHR43778">
    <property type="entry name" value="PYRUVATE CARBOXYLASE"/>
    <property type="match status" value="1"/>
</dbReference>
<dbReference type="SUPFAM" id="SSF51569">
    <property type="entry name" value="Aldolase"/>
    <property type="match status" value="1"/>
</dbReference>
<keyword evidence="5" id="KW-1185">Reference proteome</keyword>
<dbReference type="Pfam" id="PF02436">
    <property type="entry name" value="PYC_OADA"/>
    <property type="match status" value="1"/>
</dbReference>
<proteinExistence type="predicted"/>
<dbReference type="CDD" id="cd07937">
    <property type="entry name" value="DRE_TIM_PC_TC_5S"/>
    <property type="match status" value="1"/>
</dbReference>
<dbReference type="GO" id="GO:0006814">
    <property type="term" value="P:sodium ion transport"/>
    <property type="evidence" value="ECO:0007669"/>
    <property type="project" value="InterPro"/>
</dbReference>
<dbReference type="GO" id="GO:0008948">
    <property type="term" value="F:oxaloacetate decarboxylase activity"/>
    <property type="evidence" value="ECO:0007669"/>
    <property type="project" value="InterPro"/>
</dbReference>
<reference evidence="4 5" key="1">
    <citation type="submission" date="2019-03" db="EMBL/GenBank/DDBJ databases">
        <title>Genomic Encyclopedia of Archaeal and Bacterial Type Strains, Phase II (KMG-II): from individual species to whole genera.</title>
        <authorList>
            <person name="Goeker M."/>
        </authorList>
    </citation>
    <scope>NUCLEOTIDE SEQUENCE [LARGE SCALE GENOMIC DNA]</scope>
    <source>
        <strain evidence="4 5">DSM 15388</strain>
    </source>
</reference>
<dbReference type="InterPro" id="IPR000891">
    <property type="entry name" value="PYR_CT"/>
</dbReference>
<dbReference type="InterPro" id="IPR055268">
    <property type="entry name" value="PCB-like"/>
</dbReference>
<dbReference type="SUPFAM" id="SSF51230">
    <property type="entry name" value="Single hybrid motif"/>
    <property type="match status" value="1"/>
</dbReference>
<accession>A0A4R3I928</accession>
<dbReference type="NCBIfam" id="NF010643">
    <property type="entry name" value="PRK14040.1"/>
    <property type="match status" value="1"/>
</dbReference>
<dbReference type="PROSITE" id="PS00188">
    <property type="entry name" value="BIOTIN"/>
    <property type="match status" value="1"/>
</dbReference>
<dbReference type="Gene3D" id="2.40.50.100">
    <property type="match status" value="1"/>
</dbReference>
<comment type="caution">
    <text evidence="4">The sequence shown here is derived from an EMBL/GenBank/DDBJ whole genome shotgun (WGS) entry which is preliminary data.</text>
</comment>
<dbReference type="Pfam" id="PF00364">
    <property type="entry name" value="Biotin_lipoyl"/>
    <property type="match status" value="1"/>
</dbReference>
<dbReference type="PROSITE" id="PS50968">
    <property type="entry name" value="BIOTINYL_LIPOYL"/>
    <property type="match status" value="1"/>
</dbReference>
<dbReference type="FunFam" id="2.40.50.100:FF:000003">
    <property type="entry name" value="Acetyl-CoA carboxylase biotin carboxyl carrier protein"/>
    <property type="match status" value="1"/>
</dbReference>
<dbReference type="InterPro" id="IPR000089">
    <property type="entry name" value="Biotin_lipoyl"/>
</dbReference>
<dbReference type="InterPro" id="IPR003379">
    <property type="entry name" value="Carboxylase_cons_dom"/>
</dbReference>
<dbReference type="NCBIfam" id="TIGR01108">
    <property type="entry name" value="oadA"/>
    <property type="match status" value="1"/>
</dbReference>
<dbReference type="EMBL" id="SLZR01000008">
    <property type="protein sequence ID" value="TCS40748.1"/>
    <property type="molecule type" value="Genomic_DNA"/>
</dbReference>
<feature type="domain" description="Pyruvate carboxyltransferase" evidence="3">
    <location>
        <begin position="7"/>
        <end position="267"/>
    </location>
</feature>
<dbReference type="InterPro" id="IPR001882">
    <property type="entry name" value="Biotin_BS"/>
</dbReference>
<feature type="domain" description="Lipoyl-binding" evidence="2">
    <location>
        <begin position="520"/>
        <end position="595"/>
    </location>
</feature>
<dbReference type="SUPFAM" id="SSF89000">
    <property type="entry name" value="post-HMGL domain-like"/>
    <property type="match status" value="1"/>
</dbReference>
<dbReference type="GO" id="GO:0005737">
    <property type="term" value="C:cytoplasm"/>
    <property type="evidence" value="ECO:0007669"/>
    <property type="project" value="TreeGrafter"/>
</dbReference>
<dbReference type="RefSeq" id="WP_132701717.1">
    <property type="nucleotide sequence ID" value="NZ_SLZR01000008.1"/>
</dbReference>
<dbReference type="Proteomes" id="UP000295793">
    <property type="component" value="Unassembled WGS sequence"/>
</dbReference>
<gene>
    <name evidence="4" type="ORF">BCF53_108108</name>
</gene>
<dbReference type="Pfam" id="PF00682">
    <property type="entry name" value="HMGL-like"/>
    <property type="match status" value="1"/>
</dbReference>
<dbReference type="CDD" id="cd06850">
    <property type="entry name" value="biotinyl_domain"/>
    <property type="match status" value="1"/>
</dbReference>
<dbReference type="InterPro" id="IPR011053">
    <property type="entry name" value="Single_hybrid_motif"/>
</dbReference>
<dbReference type="InterPro" id="IPR005776">
    <property type="entry name" value="OadA"/>
</dbReference>